<protein>
    <submittedName>
        <fullName evidence="2">Uncharacterized protein</fullName>
    </submittedName>
</protein>
<organism evidence="2 3">
    <name type="scientific">Podospora bellae-mahoneyi</name>
    <dbReference type="NCBI Taxonomy" id="2093777"/>
    <lineage>
        <taxon>Eukaryota</taxon>
        <taxon>Fungi</taxon>
        <taxon>Dikarya</taxon>
        <taxon>Ascomycota</taxon>
        <taxon>Pezizomycotina</taxon>
        <taxon>Sordariomycetes</taxon>
        <taxon>Sordariomycetidae</taxon>
        <taxon>Sordariales</taxon>
        <taxon>Podosporaceae</taxon>
        <taxon>Podospora</taxon>
    </lineage>
</organism>
<dbReference type="EMBL" id="JAFFGZ010000006">
    <property type="protein sequence ID" value="KAK4643545.1"/>
    <property type="molecule type" value="Genomic_DNA"/>
</dbReference>
<comment type="caution">
    <text evidence="2">The sequence shown here is derived from an EMBL/GenBank/DDBJ whole genome shotgun (WGS) entry which is preliminary data.</text>
</comment>
<accession>A0ABR0FHU8</accession>
<gene>
    <name evidence="2" type="ORF">QC761_0068950</name>
</gene>
<evidence type="ECO:0000313" key="2">
    <source>
        <dbReference type="EMBL" id="KAK4643545.1"/>
    </source>
</evidence>
<evidence type="ECO:0000313" key="3">
    <source>
        <dbReference type="Proteomes" id="UP001322138"/>
    </source>
</evidence>
<proteinExistence type="predicted"/>
<dbReference type="Proteomes" id="UP001322138">
    <property type="component" value="Unassembled WGS sequence"/>
</dbReference>
<dbReference type="RefSeq" id="XP_062732521.1">
    <property type="nucleotide sequence ID" value="XM_062872684.1"/>
</dbReference>
<dbReference type="GeneID" id="87891933"/>
<name>A0ABR0FHU8_9PEZI</name>
<evidence type="ECO:0000256" key="1">
    <source>
        <dbReference type="SAM" id="MobiDB-lite"/>
    </source>
</evidence>
<keyword evidence="3" id="KW-1185">Reference proteome</keyword>
<reference evidence="2 3" key="1">
    <citation type="journal article" date="2023" name="bioRxiv">
        <title>High-quality genome assemblies of four members of thePodospora anserinaspecies complex.</title>
        <authorList>
            <person name="Ament-Velasquez S.L."/>
            <person name="Vogan A.A."/>
            <person name="Wallerman O."/>
            <person name="Hartmann F."/>
            <person name="Gautier V."/>
            <person name="Silar P."/>
            <person name="Giraud T."/>
            <person name="Johannesson H."/>
        </authorList>
    </citation>
    <scope>NUCLEOTIDE SEQUENCE [LARGE SCALE GENOMIC DNA]</scope>
    <source>
        <strain evidence="2 3">CBS 112042</strain>
    </source>
</reference>
<feature type="region of interest" description="Disordered" evidence="1">
    <location>
        <begin position="27"/>
        <end position="59"/>
    </location>
</feature>
<sequence>MSIRLGTNRASLPHEAFPLLNLRAQYRPSGRNGGKGRGGGAQHHTRLWTFDAAPTNLDI</sequence>
<feature type="compositionally biased region" description="Gly residues" evidence="1">
    <location>
        <begin position="31"/>
        <end position="41"/>
    </location>
</feature>